<keyword evidence="1" id="KW-0812">Transmembrane</keyword>
<evidence type="ECO:0000313" key="4">
    <source>
        <dbReference type="EMBL" id="MCA6073748.1"/>
    </source>
</evidence>
<evidence type="ECO:0000313" key="5">
    <source>
        <dbReference type="Proteomes" id="UP001139409"/>
    </source>
</evidence>
<name>A0A9X1HMW4_9BACT</name>
<gene>
    <name evidence="4" type="ORF">LDX50_02660</name>
</gene>
<keyword evidence="5" id="KW-1185">Reference proteome</keyword>
<comment type="caution">
    <text evidence="4">The sequence shown here is derived from an EMBL/GenBank/DDBJ whole genome shotgun (WGS) entry which is preliminary data.</text>
</comment>
<keyword evidence="1" id="KW-0472">Membrane</keyword>
<dbReference type="Proteomes" id="UP001139409">
    <property type="component" value="Unassembled WGS sequence"/>
</dbReference>
<feature type="domain" description="DUF2231" evidence="3">
    <location>
        <begin position="10"/>
        <end position="129"/>
    </location>
</feature>
<dbReference type="SUPFAM" id="SSF52047">
    <property type="entry name" value="RNI-like"/>
    <property type="match status" value="1"/>
</dbReference>
<evidence type="ECO:0008006" key="6">
    <source>
        <dbReference type="Google" id="ProtNLM"/>
    </source>
</evidence>
<feature type="transmembrane region" description="Helical" evidence="1">
    <location>
        <begin position="78"/>
        <end position="96"/>
    </location>
</feature>
<feature type="transmembrane region" description="Helical" evidence="1">
    <location>
        <begin position="13"/>
        <end position="34"/>
    </location>
</feature>
<sequence>MEFELFAGRFHPIFVHLPIGMIILGFLLELIGFIRKNDSLDKPIKLSYLIGFFAAVFAVISGLLLSQSNAYPTEALSLHKWLGISTMLGALVLYFLKRKPEISPPISILSTLALTTLVGVTGHFGGNLTHGEDYLFEYAPAFVQRLVNVDQGSNLSDLHPDSIVIYNDIIKPILDQKCVSCHAGKEAFGGFDATRYDYLFEEAETGTPVTGQSIANSEIFRRISLPVSDRKFMPPSGDPLNYTEIMILKYWIEQGADSAMRFDYQEINEELAVLLNRDYGLDYTPKPYYERVTIDSIDVTILQELFARGFVANHLAESNNFLDVRFTGDSLTAEDMETLSRAGSHIVFADLHGKKLTDEGLSGLAAFTNLVRLDIHDNPITDEGAAFISNLEHLETLNIYGTQITDSGLEKLLELPSLNRIYVWETQVTEEFVEQSVSKYPHIRIERGFSFAPIDSTAVATSK</sequence>
<keyword evidence="1" id="KW-1133">Transmembrane helix</keyword>
<dbReference type="Pfam" id="PF07635">
    <property type="entry name" value="PSCyt1"/>
    <property type="match status" value="1"/>
</dbReference>
<evidence type="ECO:0000256" key="1">
    <source>
        <dbReference type="SAM" id="Phobius"/>
    </source>
</evidence>
<dbReference type="Gene3D" id="3.80.10.10">
    <property type="entry name" value="Ribonuclease Inhibitor"/>
    <property type="match status" value="1"/>
</dbReference>
<dbReference type="InterPro" id="IPR011429">
    <property type="entry name" value="Cyt_c_Planctomycete-type"/>
</dbReference>
<reference evidence="4" key="1">
    <citation type="submission" date="2021-09" db="EMBL/GenBank/DDBJ databases">
        <title>Fulvivirga sp. isolated from coastal sediment.</title>
        <authorList>
            <person name="Yu H."/>
        </authorList>
    </citation>
    <scope>NUCLEOTIDE SEQUENCE</scope>
    <source>
        <strain evidence="4">1062</strain>
    </source>
</reference>
<protein>
    <recommendedName>
        <fullName evidence="6">Cytochrome C Planctomycete-type domain-containing protein</fullName>
    </recommendedName>
</protein>
<dbReference type="EMBL" id="JAIXNE010000001">
    <property type="protein sequence ID" value="MCA6073748.1"/>
    <property type="molecule type" value="Genomic_DNA"/>
</dbReference>
<dbReference type="RefSeq" id="WP_225696859.1">
    <property type="nucleotide sequence ID" value="NZ_JAIXNE010000001.1"/>
</dbReference>
<dbReference type="InterPro" id="IPR032675">
    <property type="entry name" value="LRR_dom_sf"/>
</dbReference>
<evidence type="ECO:0000259" key="3">
    <source>
        <dbReference type="Pfam" id="PF09990"/>
    </source>
</evidence>
<feature type="transmembrane region" description="Helical" evidence="1">
    <location>
        <begin position="108"/>
        <end position="126"/>
    </location>
</feature>
<evidence type="ECO:0000259" key="2">
    <source>
        <dbReference type="Pfam" id="PF07635"/>
    </source>
</evidence>
<feature type="transmembrane region" description="Helical" evidence="1">
    <location>
        <begin position="46"/>
        <end position="66"/>
    </location>
</feature>
<dbReference type="AlphaFoldDB" id="A0A9X1HMW4"/>
<dbReference type="InterPro" id="IPR019251">
    <property type="entry name" value="DUF2231_TM"/>
</dbReference>
<accession>A0A9X1HMW4</accession>
<proteinExistence type="predicted"/>
<dbReference type="InterPro" id="IPR001611">
    <property type="entry name" value="Leu-rich_rpt"/>
</dbReference>
<dbReference type="Pfam" id="PF09990">
    <property type="entry name" value="DUF2231"/>
    <property type="match status" value="1"/>
</dbReference>
<organism evidence="4 5">
    <name type="scientific">Fulvivirga sedimenti</name>
    <dbReference type="NCBI Taxonomy" id="2879465"/>
    <lineage>
        <taxon>Bacteria</taxon>
        <taxon>Pseudomonadati</taxon>
        <taxon>Bacteroidota</taxon>
        <taxon>Cytophagia</taxon>
        <taxon>Cytophagales</taxon>
        <taxon>Fulvivirgaceae</taxon>
        <taxon>Fulvivirga</taxon>
    </lineage>
</organism>
<feature type="domain" description="Cytochrome C Planctomycete-type" evidence="2">
    <location>
        <begin position="178"/>
        <end position="237"/>
    </location>
</feature>
<dbReference type="Pfam" id="PF13516">
    <property type="entry name" value="LRR_6"/>
    <property type="match status" value="2"/>
</dbReference>